<evidence type="ECO:0000313" key="2">
    <source>
        <dbReference type="EMBL" id="MBT1689137.1"/>
    </source>
</evidence>
<dbReference type="NCBIfam" id="TIGR03519">
    <property type="entry name" value="T9SS_PorP_fam"/>
    <property type="match status" value="1"/>
</dbReference>
<name>A0AAP2GF55_9BACT</name>
<proteinExistence type="predicted"/>
<comment type="caution">
    <text evidence="2">The sequence shown here is derived from an EMBL/GenBank/DDBJ whole genome shotgun (WGS) entry which is preliminary data.</text>
</comment>
<dbReference type="Proteomes" id="UP001319180">
    <property type="component" value="Unassembled WGS sequence"/>
</dbReference>
<keyword evidence="1" id="KW-0732">Signal</keyword>
<sequence length="303" mass="33788">MSRSLPIILLILIVTGANAQQQPVLSQYMFHNHYFNPAYTGSALYDFSLIHRAQWSGYEDYTGGKGAPVTQAFTATLNLDSTGHGLGLTLSRDKTGLLNTFRAGISYAYRVPMTKKSTLAVGVRGGIESRSVDGSGYIVRHPDDPYIRAGDQRESKPDITLGVWLDHEKYYVGVSSGSLVTRPDYKTLGTQNEENFMVTAGYHFILSGLLKLTPSAQVITNTDRTLVQGGMMLLYDDFLWAGLYYRHEESASMLAGFSFLEKKFRLGYAFDYIVRNKALKTGTSHEIMLQYQVGTLSRARRTK</sequence>
<accession>A0AAP2GF55</accession>
<gene>
    <name evidence="2" type="ORF">KK078_21400</name>
</gene>
<evidence type="ECO:0000313" key="3">
    <source>
        <dbReference type="Proteomes" id="UP001319180"/>
    </source>
</evidence>
<dbReference type="RefSeq" id="WP_254092362.1">
    <property type="nucleotide sequence ID" value="NZ_JAHESC010000036.1"/>
</dbReference>
<dbReference type="InterPro" id="IPR019861">
    <property type="entry name" value="PorP/SprF_Bacteroidetes"/>
</dbReference>
<keyword evidence="3" id="KW-1185">Reference proteome</keyword>
<evidence type="ECO:0000256" key="1">
    <source>
        <dbReference type="SAM" id="SignalP"/>
    </source>
</evidence>
<dbReference type="AlphaFoldDB" id="A0AAP2GF55"/>
<organism evidence="2 3">
    <name type="scientific">Dawidia soli</name>
    <dbReference type="NCBI Taxonomy" id="2782352"/>
    <lineage>
        <taxon>Bacteria</taxon>
        <taxon>Pseudomonadati</taxon>
        <taxon>Bacteroidota</taxon>
        <taxon>Cytophagia</taxon>
        <taxon>Cytophagales</taxon>
        <taxon>Chryseotaleaceae</taxon>
        <taxon>Dawidia</taxon>
    </lineage>
</organism>
<reference evidence="2 3" key="1">
    <citation type="submission" date="2021-05" db="EMBL/GenBank/DDBJ databases">
        <title>A Polyphasic approach of four new species of the genus Ohtaekwangia: Ohtaekwangia histidinii sp. nov., Ohtaekwangia cretensis sp. nov., Ohtaekwangia indiensis sp. nov., Ohtaekwangia reichenbachii sp. nov. from diverse environment.</title>
        <authorList>
            <person name="Octaviana S."/>
        </authorList>
    </citation>
    <scope>NUCLEOTIDE SEQUENCE [LARGE SCALE GENOMIC DNA]</scope>
    <source>
        <strain evidence="2 3">PWU37</strain>
    </source>
</reference>
<protein>
    <submittedName>
        <fullName evidence="2">Type IX secretion system membrane protein PorP/SprF</fullName>
    </submittedName>
</protein>
<dbReference type="Pfam" id="PF11751">
    <property type="entry name" value="PorP_SprF"/>
    <property type="match status" value="1"/>
</dbReference>
<feature type="signal peptide" evidence="1">
    <location>
        <begin position="1"/>
        <end position="19"/>
    </location>
</feature>
<dbReference type="EMBL" id="JAHESC010000036">
    <property type="protein sequence ID" value="MBT1689137.1"/>
    <property type="molecule type" value="Genomic_DNA"/>
</dbReference>
<feature type="chain" id="PRO_5042964876" evidence="1">
    <location>
        <begin position="20"/>
        <end position="303"/>
    </location>
</feature>